<dbReference type="Pfam" id="PF00512">
    <property type="entry name" value="HisKA"/>
    <property type="match status" value="1"/>
</dbReference>
<comment type="catalytic activity">
    <reaction evidence="1">
        <text>ATP + protein L-histidine = ADP + protein N-phospho-L-histidine.</text>
        <dbReference type="EC" id="2.7.13.3"/>
    </reaction>
</comment>
<evidence type="ECO:0000313" key="10">
    <source>
        <dbReference type="EMBL" id="WAB82557.1"/>
    </source>
</evidence>
<dbReference type="Gene3D" id="3.30.565.10">
    <property type="entry name" value="Histidine kinase-like ATPase, C-terminal domain"/>
    <property type="match status" value="1"/>
</dbReference>
<dbReference type="CDD" id="cd00075">
    <property type="entry name" value="HATPase"/>
    <property type="match status" value="1"/>
</dbReference>
<dbReference type="Pfam" id="PF02518">
    <property type="entry name" value="HATPase_c"/>
    <property type="match status" value="1"/>
</dbReference>
<keyword evidence="8" id="KW-0812">Transmembrane</keyword>
<evidence type="ECO:0000256" key="5">
    <source>
        <dbReference type="ARBA" id="ARBA00022679"/>
    </source>
</evidence>
<comment type="subcellular location">
    <subcellularLocation>
        <location evidence="2">Cell membrane</location>
    </subcellularLocation>
</comment>
<dbReference type="GO" id="GO:0005524">
    <property type="term" value="F:ATP binding"/>
    <property type="evidence" value="ECO:0007669"/>
    <property type="project" value="UniProtKB-KW"/>
</dbReference>
<keyword evidence="8" id="KW-1133">Transmembrane helix</keyword>
<dbReference type="CDD" id="cd00082">
    <property type="entry name" value="HisKA"/>
    <property type="match status" value="1"/>
</dbReference>
<dbReference type="SUPFAM" id="SSF47384">
    <property type="entry name" value="Homodimeric domain of signal transducing histidine kinase"/>
    <property type="match status" value="1"/>
</dbReference>
<accession>A0A9E8MN45</accession>
<dbReference type="SUPFAM" id="SSF55874">
    <property type="entry name" value="ATPase domain of HSP90 chaperone/DNA topoisomerase II/histidine kinase"/>
    <property type="match status" value="1"/>
</dbReference>
<feature type="transmembrane region" description="Helical" evidence="8">
    <location>
        <begin position="124"/>
        <end position="144"/>
    </location>
</feature>
<evidence type="ECO:0000256" key="6">
    <source>
        <dbReference type="ARBA" id="ARBA00022777"/>
    </source>
</evidence>
<dbReference type="InterPro" id="IPR003661">
    <property type="entry name" value="HisK_dim/P_dom"/>
</dbReference>
<dbReference type="GO" id="GO:0000155">
    <property type="term" value="F:phosphorelay sensor kinase activity"/>
    <property type="evidence" value="ECO:0007669"/>
    <property type="project" value="InterPro"/>
</dbReference>
<evidence type="ECO:0000259" key="9">
    <source>
        <dbReference type="PROSITE" id="PS50109"/>
    </source>
</evidence>
<dbReference type="InterPro" id="IPR036097">
    <property type="entry name" value="HisK_dim/P_sf"/>
</dbReference>
<dbReference type="PANTHER" id="PTHR43711">
    <property type="entry name" value="TWO-COMPONENT HISTIDINE KINASE"/>
    <property type="match status" value="1"/>
</dbReference>
<dbReference type="InterPro" id="IPR050736">
    <property type="entry name" value="Sensor_HK_Regulatory"/>
</dbReference>
<evidence type="ECO:0000313" key="11">
    <source>
        <dbReference type="Proteomes" id="UP001164706"/>
    </source>
</evidence>
<reference evidence="10" key="1">
    <citation type="submission" date="2022-11" db="EMBL/GenBank/DDBJ databases">
        <title>Description of Microcella daejonensis nov. sp, isolated from riverside soil.</title>
        <authorList>
            <person name="Molina K.M."/>
            <person name="Kim S.B."/>
        </authorList>
    </citation>
    <scope>NUCLEOTIDE SEQUENCE</scope>
    <source>
        <strain evidence="10">MMS21-STM12</strain>
    </source>
</reference>
<organism evidence="10 11">
    <name type="scientific">Microcella daejeonensis</name>
    <dbReference type="NCBI Taxonomy" id="2994971"/>
    <lineage>
        <taxon>Bacteria</taxon>
        <taxon>Bacillati</taxon>
        <taxon>Actinomycetota</taxon>
        <taxon>Actinomycetes</taxon>
        <taxon>Micrococcales</taxon>
        <taxon>Microbacteriaceae</taxon>
        <taxon>Microcella</taxon>
    </lineage>
</organism>
<keyword evidence="10" id="KW-0547">Nucleotide-binding</keyword>
<feature type="transmembrane region" description="Helical" evidence="8">
    <location>
        <begin position="50"/>
        <end position="69"/>
    </location>
</feature>
<dbReference type="SMART" id="SM00388">
    <property type="entry name" value="HisKA"/>
    <property type="match status" value="1"/>
</dbReference>
<dbReference type="SMART" id="SM00387">
    <property type="entry name" value="HATPase_c"/>
    <property type="match status" value="1"/>
</dbReference>
<protein>
    <recommendedName>
        <fullName evidence="3">histidine kinase</fullName>
        <ecNumber evidence="3">2.7.13.3</ecNumber>
    </recommendedName>
</protein>
<dbReference type="SUPFAM" id="SSF55785">
    <property type="entry name" value="PYP-like sensor domain (PAS domain)"/>
    <property type="match status" value="1"/>
</dbReference>
<keyword evidence="6" id="KW-0418">Kinase</keyword>
<proteinExistence type="predicted"/>
<evidence type="ECO:0000256" key="2">
    <source>
        <dbReference type="ARBA" id="ARBA00004236"/>
    </source>
</evidence>
<evidence type="ECO:0000256" key="8">
    <source>
        <dbReference type="SAM" id="Phobius"/>
    </source>
</evidence>
<dbReference type="InterPro" id="IPR004358">
    <property type="entry name" value="Sig_transdc_His_kin-like_C"/>
</dbReference>
<dbReference type="Gene3D" id="3.30.450.20">
    <property type="entry name" value="PAS domain"/>
    <property type="match status" value="1"/>
</dbReference>
<feature type="transmembrane region" description="Helical" evidence="8">
    <location>
        <begin position="20"/>
        <end position="41"/>
    </location>
</feature>
<dbReference type="Gene3D" id="1.10.287.130">
    <property type="match status" value="1"/>
</dbReference>
<keyword evidence="10" id="KW-0067">ATP-binding</keyword>
<keyword evidence="7" id="KW-0902">Two-component regulatory system</keyword>
<name>A0A9E8MN45_9MICO</name>
<dbReference type="PRINTS" id="PR00344">
    <property type="entry name" value="BCTRLSENSOR"/>
</dbReference>
<dbReference type="Proteomes" id="UP001164706">
    <property type="component" value="Chromosome"/>
</dbReference>
<dbReference type="InterPro" id="IPR003594">
    <property type="entry name" value="HATPase_dom"/>
</dbReference>
<keyword evidence="11" id="KW-1185">Reference proteome</keyword>
<dbReference type="InterPro" id="IPR036890">
    <property type="entry name" value="HATPase_C_sf"/>
</dbReference>
<keyword evidence="4" id="KW-0597">Phosphoprotein</keyword>
<evidence type="ECO:0000256" key="3">
    <source>
        <dbReference type="ARBA" id="ARBA00012438"/>
    </source>
</evidence>
<feature type="transmembrane region" description="Helical" evidence="8">
    <location>
        <begin position="156"/>
        <end position="178"/>
    </location>
</feature>
<evidence type="ECO:0000256" key="4">
    <source>
        <dbReference type="ARBA" id="ARBA00022553"/>
    </source>
</evidence>
<dbReference type="EMBL" id="CP113089">
    <property type="protein sequence ID" value="WAB82557.1"/>
    <property type="molecule type" value="Genomic_DNA"/>
</dbReference>
<dbReference type="EC" id="2.7.13.3" evidence="3"/>
<keyword evidence="5" id="KW-0808">Transferase</keyword>
<sequence length="560" mass="60157">MNDGNTLLDDRPLLSPRRTARLLQTSFLFVFALSTTVLLLVDPDAALRPSFLMGSLLVVGATALAYTTAFDAPHYRLWMLTMPALDYLAIFAIRAEGTGGVTNPLVLMLAMPAAWVGLTASRAALALLTPMVLSVIIPDIVFVLDPATDVAAADRSIMLVAVYPIVMMLAAGIAYLLASVLAERQQQLIAEQASRSTAARESERSRRLLDAVLDTLDVGVIVITPTGERVLMNRLLRDSPALTARGQDPWEAFASIRAFSADRVTPIAPEDSALARVMRGETVTDRLAWVGAPGKKQVALSVSASPVHTETGGHLANVVLITDVTEYLQALEAKDAFIGTVSHELRTPLTTLAGFLELIAESDEAFSEETRQWLDVMERNVQRQQMLVRDLLTAAGSRNAPIALQTDDADLLHVARESTAAIAPEAATRNIRLTVDGDPALGEFDALRMTQVAENLITNAVRYTPEGGQVHVHASARADELVMVVRDTGIGIAPDDQERLFEQFFRAADARASATRGVGLGLPIVKAIVDAHGGGIDVVSEQGTGTTVTVRVPRKRLLEA</sequence>
<evidence type="ECO:0000256" key="1">
    <source>
        <dbReference type="ARBA" id="ARBA00000085"/>
    </source>
</evidence>
<dbReference type="GO" id="GO:0005886">
    <property type="term" value="C:plasma membrane"/>
    <property type="evidence" value="ECO:0007669"/>
    <property type="project" value="UniProtKB-SubCell"/>
</dbReference>
<feature type="domain" description="Histidine kinase" evidence="9">
    <location>
        <begin position="340"/>
        <end position="556"/>
    </location>
</feature>
<gene>
    <name evidence="10" type="ORF">OVN18_06040</name>
</gene>
<dbReference type="KEGG" id="mdb:OVN18_06040"/>
<dbReference type="RefSeq" id="WP_267782690.1">
    <property type="nucleotide sequence ID" value="NZ_CP113089.1"/>
</dbReference>
<dbReference type="FunFam" id="3.30.565.10:FF:000006">
    <property type="entry name" value="Sensor histidine kinase WalK"/>
    <property type="match status" value="1"/>
</dbReference>
<evidence type="ECO:0000256" key="7">
    <source>
        <dbReference type="ARBA" id="ARBA00023012"/>
    </source>
</evidence>
<dbReference type="AlphaFoldDB" id="A0A9E8MN45"/>
<dbReference type="PROSITE" id="PS50109">
    <property type="entry name" value="HIS_KIN"/>
    <property type="match status" value="1"/>
</dbReference>
<feature type="transmembrane region" description="Helical" evidence="8">
    <location>
        <begin position="100"/>
        <end position="118"/>
    </location>
</feature>
<dbReference type="InterPro" id="IPR005467">
    <property type="entry name" value="His_kinase_dom"/>
</dbReference>
<dbReference type="InterPro" id="IPR035965">
    <property type="entry name" value="PAS-like_dom_sf"/>
</dbReference>
<dbReference type="PANTHER" id="PTHR43711:SF1">
    <property type="entry name" value="HISTIDINE KINASE 1"/>
    <property type="match status" value="1"/>
</dbReference>
<keyword evidence="8" id="KW-0472">Membrane</keyword>